<sequence>APSFVGIGRCNHADVCWVCVLRLRALSQDYRCPVCKEELEDVVITSDASRFPSPARLAELPRDPSLAVRFADEGIQKEVMRLFEYRCRVQKCASSSCAFGSLRELENHLWHAHWLQFCRTCLHGRAAFLCEQCVFSSKDLGQHVREGSGVLAAGGAPPVPPHPLCQFCDRRTFVVVGRHMHERHHLCQICAQMGRRNEFYANVRCLAAHYAEDHYVCAHPNCSHNGHRITAFATEEDLQLHMLKEHRDMTHGSDRERKELMQRALLVGQRSYAEERAAAQSSGGGKGGGKGGKGASGTNEGFEIRFAWPSRQSRASLGNSEEEDFARELDEREAARRYPERDALQDEAEERGGLGELGPQGDGEAEVPEEADEEGDAGSDGEEEGVPQERRAGEHAGQPESAGELDPAVEALPLEVTVAAVGRQPGMRCCLDALRAVLRALRAGDGADDGTPAARPELHAAVARLTLLDLESLEKVRKDLDSGARSEECDWEPLERVLSLRPLFFRLLRSSRGGGGAPRGKIGPSAAGIGPKSAAQQDDADVGWRTWRVAAQGAILAMGPR</sequence>
<feature type="compositionally biased region" description="Basic and acidic residues" evidence="1">
    <location>
        <begin position="326"/>
        <end position="344"/>
    </location>
</feature>
<feature type="compositionally biased region" description="Acidic residues" evidence="1">
    <location>
        <begin position="363"/>
        <end position="386"/>
    </location>
</feature>
<gene>
    <name evidence="2" type="ORF">PCOR1329_LOCUS71149</name>
</gene>
<dbReference type="Pfam" id="PF25447">
    <property type="entry name" value="RING_ZNF598"/>
    <property type="match status" value="1"/>
</dbReference>
<dbReference type="PANTHER" id="PTHR22938:SF0">
    <property type="entry name" value="E3 UBIQUITIN-PROTEIN LIGASE ZNF598"/>
    <property type="match status" value="1"/>
</dbReference>
<proteinExistence type="predicted"/>
<evidence type="ECO:0008006" key="4">
    <source>
        <dbReference type="Google" id="ProtNLM"/>
    </source>
</evidence>
<dbReference type="PANTHER" id="PTHR22938">
    <property type="entry name" value="ZINC FINGER PROTEIN 598"/>
    <property type="match status" value="1"/>
</dbReference>
<dbReference type="Proteomes" id="UP001189429">
    <property type="component" value="Unassembled WGS sequence"/>
</dbReference>
<comment type="caution">
    <text evidence="2">The sequence shown here is derived from an EMBL/GenBank/DDBJ whole genome shotgun (WGS) entry which is preliminary data.</text>
</comment>
<feature type="compositionally biased region" description="Gly residues" evidence="1">
    <location>
        <begin position="282"/>
        <end position="295"/>
    </location>
</feature>
<name>A0ABN9WW96_9DINO</name>
<feature type="non-terminal residue" evidence="2">
    <location>
        <position position="561"/>
    </location>
</feature>
<feature type="region of interest" description="Disordered" evidence="1">
    <location>
        <begin position="272"/>
        <end position="405"/>
    </location>
</feature>
<protein>
    <recommendedName>
        <fullName evidence="4">RING-type E3 ubiquitin transferase</fullName>
    </recommendedName>
</protein>
<feature type="region of interest" description="Disordered" evidence="1">
    <location>
        <begin position="512"/>
        <end position="540"/>
    </location>
</feature>
<evidence type="ECO:0000313" key="2">
    <source>
        <dbReference type="EMBL" id="CAK0891108.1"/>
    </source>
</evidence>
<reference evidence="2" key="1">
    <citation type="submission" date="2023-10" db="EMBL/GenBank/DDBJ databases">
        <authorList>
            <person name="Chen Y."/>
            <person name="Shah S."/>
            <person name="Dougan E. K."/>
            <person name="Thang M."/>
            <person name="Chan C."/>
        </authorList>
    </citation>
    <scope>NUCLEOTIDE SEQUENCE [LARGE SCALE GENOMIC DNA]</scope>
</reference>
<dbReference type="InterPro" id="IPR044288">
    <property type="entry name" value="ZNF598/HEL2"/>
</dbReference>
<evidence type="ECO:0000313" key="3">
    <source>
        <dbReference type="Proteomes" id="UP001189429"/>
    </source>
</evidence>
<organism evidence="2 3">
    <name type="scientific">Prorocentrum cordatum</name>
    <dbReference type="NCBI Taxonomy" id="2364126"/>
    <lineage>
        <taxon>Eukaryota</taxon>
        <taxon>Sar</taxon>
        <taxon>Alveolata</taxon>
        <taxon>Dinophyceae</taxon>
        <taxon>Prorocentrales</taxon>
        <taxon>Prorocentraceae</taxon>
        <taxon>Prorocentrum</taxon>
    </lineage>
</organism>
<accession>A0ABN9WW96</accession>
<evidence type="ECO:0000256" key="1">
    <source>
        <dbReference type="SAM" id="MobiDB-lite"/>
    </source>
</evidence>
<feature type="non-terminal residue" evidence="2">
    <location>
        <position position="1"/>
    </location>
</feature>
<keyword evidence="3" id="KW-1185">Reference proteome</keyword>
<dbReference type="EMBL" id="CAUYUJ010019429">
    <property type="protein sequence ID" value="CAK0891108.1"/>
    <property type="molecule type" value="Genomic_DNA"/>
</dbReference>
<feature type="compositionally biased region" description="Polar residues" evidence="1">
    <location>
        <begin position="310"/>
        <end position="319"/>
    </location>
</feature>